<dbReference type="AlphaFoldDB" id="A0A2V5JBH5"/>
<dbReference type="Proteomes" id="UP000248817">
    <property type="component" value="Unassembled WGS sequence"/>
</dbReference>
<keyword evidence="2" id="KW-1185">Reference proteome</keyword>
<dbReference type="EMBL" id="KZ825466">
    <property type="protein sequence ID" value="PYI36037.1"/>
    <property type="molecule type" value="Genomic_DNA"/>
</dbReference>
<organism evidence="1 2">
    <name type="scientific">Aspergillus indologenus CBS 114.80</name>
    <dbReference type="NCBI Taxonomy" id="1450541"/>
    <lineage>
        <taxon>Eukaryota</taxon>
        <taxon>Fungi</taxon>
        <taxon>Dikarya</taxon>
        <taxon>Ascomycota</taxon>
        <taxon>Pezizomycotina</taxon>
        <taxon>Eurotiomycetes</taxon>
        <taxon>Eurotiomycetidae</taxon>
        <taxon>Eurotiales</taxon>
        <taxon>Aspergillaceae</taxon>
        <taxon>Aspergillus</taxon>
        <taxon>Aspergillus subgen. Circumdati</taxon>
    </lineage>
</organism>
<evidence type="ECO:0000313" key="2">
    <source>
        <dbReference type="Proteomes" id="UP000248817"/>
    </source>
</evidence>
<sequence length="96" mass="11031">MQELGGQLRPAAFTLYLLTASFVWLKTMETNERIRPSLIVSFVVSVKEQPRQCHCGHQPDHSCSDHKLSFWPRQVPGDDARWKIVCGDLLRSDLHN</sequence>
<protein>
    <submittedName>
        <fullName evidence="1">Uncharacterized protein</fullName>
    </submittedName>
</protein>
<gene>
    <name evidence="1" type="ORF">BP00DRAFT_171280</name>
</gene>
<reference evidence="1 2" key="1">
    <citation type="submission" date="2018-02" db="EMBL/GenBank/DDBJ databases">
        <title>The genomes of Aspergillus section Nigri reveals drivers in fungal speciation.</title>
        <authorList>
            <consortium name="DOE Joint Genome Institute"/>
            <person name="Vesth T.C."/>
            <person name="Nybo J."/>
            <person name="Theobald S."/>
            <person name="Brandl J."/>
            <person name="Frisvad J.C."/>
            <person name="Nielsen K.F."/>
            <person name="Lyhne E.K."/>
            <person name="Kogle M.E."/>
            <person name="Kuo A."/>
            <person name="Riley R."/>
            <person name="Clum A."/>
            <person name="Nolan M."/>
            <person name="Lipzen A."/>
            <person name="Salamov A."/>
            <person name="Henrissat B."/>
            <person name="Wiebenga A."/>
            <person name="De vries R.P."/>
            <person name="Grigoriev I.V."/>
            <person name="Mortensen U.H."/>
            <person name="Andersen M.R."/>
            <person name="Baker S.E."/>
        </authorList>
    </citation>
    <scope>NUCLEOTIDE SEQUENCE [LARGE SCALE GENOMIC DNA]</scope>
    <source>
        <strain evidence="1 2">CBS 114.80</strain>
    </source>
</reference>
<proteinExistence type="predicted"/>
<name>A0A2V5JBH5_9EURO</name>
<accession>A0A2V5JBH5</accession>
<evidence type="ECO:0000313" key="1">
    <source>
        <dbReference type="EMBL" id="PYI36037.1"/>
    </source>
</evidence>